<evidence type="ECO:0000259" key="3">
    <source>
        <dbReference type="PROSITE" id="PS50977"/>
    </source>
</evidence>
<feature type="DNA-binding region" description="H-T-H motif" evidence="2">
    <location>
        <begin position="41"/>
        <end position="60"/>
    </location>
</feature>
<comment type="caution">
    <text evidence="4">The sequence shown here is derived from an EMBL/GenBank/DDBJ whole genome shotgun (WGS) entry which is preliminary data.</text>
</comment>
<dbReference type="Pfam" id="PF00440">
    <property type="entry name" value="TetR_N"/>
    <property type="match status" value="1"/>
</dbReference>
<dbReference type="SUPFAM" id="SSF48498">
    <property type="entry name" value="Tetracyclin repressor-like, C-terminal domain"/>
    <property type="match status" value="1"/>
</dbReference>
<gene>
    <name evidence="4" type="ORF">NM203_25345</name>
</gene>
<dbReference type="InterPro" id="IPR001647">
    <property type="entry name" value="HTH_TetR"/>
</dbReference>
<organism evidence="4 5">
    <name type="scientific">Mycolicibacterium arenosum</name>
    <dbReference type="NCBI Taxonomy" id="2952157"/>
    <lineage>
        <taxon>Bacteria</taxon>
        <taxon>Bacillati</taxon>
        <taxon>Actinomycetota</taxon>
        <taxon>Actinomycetes</taxon>
        <taxon>Mycobacteriales</taxon>
        <taxon>Mycobacteriaceae</taxon>
        <taxon>Mycolicibacterium</taxon>
    </lineage>
</organism>
<reference evidence="4 5" key="1">
    <citation type="submission" date="2022-06" db="EMBL/GenBank/DDBJ databases">
        <title>Mycolicibacterium sp. CAU 1645 isolated from seawater.</title>
        <authorList>
            <person name="Kim W."/>
        </authorList>
    </citation>
    <scope>NUCLEOTIDE SEQUENCE [LARGE SCALE GENOMIC DNA]</scope>
    <source>
        <strain evidence="4 5">CAU 1645</strain>
    </source>
</reference>
<evidence type="ECO:0000313" key="4">
    <source>
        <dbReference type="EMBL" id="MCP9275520.1"/>
    </source>
</evidence>
<evidence type="ECO:0000313" key="5">
    <source>
        <dbReference type="Proteomes" id="UP001651690"/>
    </source>
</evidence>
<proteinExistence type="predicted"/>
<dbReference type="PROSITE" id="PS50977">
    <property type="entry name" value="HTH_TETR_2"/>
    <property type="match status" value="1"/>
</dbReference>
<sequence length="208" mass="23570">MHNGPVRDGSIGREAQRRRTRARVLDAAIVEFQRSGAASADINAIVESAGVSRSTFYFHFPTKDHVLLELIRRDESRLGEELNTFLDAPHDLRAVLQKIIELVLALENQWGAGLFRDVIALYFSPTRLGEEQWSQHPTYVLLAGEIERARHRGELYDDVDSLQSAAFFLVGLHALLMTNRELSAEREDVLEKFVTSTLRSVQRRSSPD</sequence>
<feature type="domain" description="HTH tetR-type" evidence="3">
    <location>
        <begin position="18"/>
        <end position="78"/>
    </location>
</feature>
<accession>A0ABT1MAE6</accession>
<dbReference type="InterPro" id="IPR009057">
    <property type="entry name" value="Homeodomain-like_sf"/>
</dbReference>
<dbReference type="EMBL" id="JANDBD010000012">
    <property type="protein sequence ID" value="MCP9275520.1"/>
    <property type="molecule type" value="Genomic_DNA"/>
</dbReference>
<evidence type="ECO:0000256" key="2">
    <source>
        <dbReference type="PROSITE-ProRule" id="PRU00335"/>
    </source>
</evidence>
<dbReference type="Gene3D" id="1.10.357.10">
    <property type="entry name" value="Tetracycline Repressor, domain 2"/>
    <property type="match status" value="1"/>
</dbReference>
<keyword evidence="1 2" id="KW-0238">DNA-binding</keyword>
<dbReference type="PANTHER" id="PTHR30055:SF226">
    <property type="entry name" value="HTH-TYPE TRANSCRIPTIONAL REGULATOR PKSA"/>
    <property type="match status" value="1"/>
</dbReference>
<dbReference type="SUPFAM" id="SSF46689">
    <property type="entry name" value="Homeodomain-like"/>
    <property type="match status" value="1"/>
</dbReference>
<dbReference type="Proteomes" id="UP001651690">
    <property type="component" value="Unassembled WGS sequence"/>
</dbReference>
<dbReference type="InterPro" id="IPR036271">
    <property type="entry name" value="Tet_transcr_reg_TetR-rel_C_sf"/>
</dbReference>
<keyword evidence="5" id="KW-1185">Reference proteome</keyword>
<evidence type="ECO:0000256" key="1">
    <source>
        <dbReference type="ARBA" id="ARBA00023125"/>
    </source>
</evidence>
<name>A0ABT1MAE6_9MYCO</name>
<dbReference type="PANTHER" id="PTHR30055">
    <property type="entry name" value="HTH-TYPE TRANSCRIPTIONAL REGULATOR RUTR"/>
    <property type="match status" value="1"/>
</dbReference>
<dbReference type="PRINTS" id="PR00455">
    <property type="entry name" value="HTHTETR"/>
</dbReference>
<protein>
    <submittedName>
        <fullName evidence="4">TetR/AcrR family transcriptional regulator</fullName>
    </submittedName>
</protein>
<dbReference type="InterPro" id="IPR050109">
    <property type="entry name" value="HTH-type_TetR-like_transc_reg"/>
</dbReference>